<evidence type="ECO:0000313" key="2">
    <source>
        <dbReference type="Proteomes" id="UP000486602"/>
    </source>
</evidence>
<gene>
    <name evidence="1" type="ORF">G3O08_11540</name>
</gene>
<dbReference type="Pfam" id="PF11751">
    <property type="entry name" value="PorP_SprF"/>
    <property type="match status" value="1"/>
</dbReference>
<accession>A0A7K3WRM6</accession>
<comment type="caution">
    <text evidence="1">The sequence shown here is derived from an EMBL/GenBank/DDBJ whole genome shotgun (WGS) entry which is preliminary data.</text>
</comment>
<organism evidence="1 2">
    <name type="scientific">Cryomorpha ignava</name>
    <dbReference type="NCBI Taxonomy" id="101383"/>
    <lineage>
        <taxon>Bacteria</taxon>
        <taxon>Pseudomonadati</taxon>
        <taxon>Bacteroidota</taxon>
        <taxon>Flavobacteriia</taxon>
        <taxon>Flavobacteriales</taxon>
        <taxon>Cryomorphaceae</taxon>
        <taxon>Cryomorpha</taxon>
    </lineage>
</organism>
<proteinExistence type="predicted"/>
<protein>
    <submittedName>
        <fullName evidence="1">Type IX secretion system membrane protein PorP/SprF</fullName>
    </submittedName>
</protein>
<keyword evidence="2" id="KW-1185">Reference proteome</keyword>
<reference evidence="1 2" key="1">
    <citation type="submission" date="2020-02" db="EMBL/GenBank/DDBJ databases">
        <title>Out from the shadows clarifying the taxonomy of the family Cryomorphaceae and related taxa by utilizing the GTDB taxonomic framework.</title>
        <authorList>
            <person name="Bowman J.P."/>
        </authorList>
    </citation>
    <scope>NUCLEOTIDE SEQUENCE [LARGE SCALE GENOMIC DNA]</scope>
    <source>
        <strain evidence="1 2">QSSC 1-22</strain>
    </source>
</reference>
<sequence length="330" mass="36985">MKKNLNIIPTLLIGLVMTFTVSQKISAQDAQISQFDAAPVMFNPANTGMLKFTDMRIAALYRTQWSSLSTSFNTFAMSFDMAASDRIGLGAVFVNTDEANIINTSNFLLSGAYQVTDPNQTKYMITTGVQLGLLYKRVNTNGMIFDSQFDGRNFDGDLPSMESFTRTSRFMVDANMGVSYKSTDRTKKINPFADAAVFHITTPNESFIGEQKSKLPMRWMGNVGARIEVNRDVLIEPSVIYNRQRESSQFQPNLLAYYTVSGTPYQVIGGFSYRTEDAVIIHAGVRHNSNIFRISYDINTSGLSDYSNNRGALEFTVIYRPGRRSSRAIY</sequence>
<dbReference type="NCBIfam" id="TIGR03519">
    <property type="entry name" value="T9SS_PorP_fam"/>
    <property type="match status" value="1"/>
</dbReference>
<dbReference type="Proteomes" id="UP000486602">
    <property type="component" value="Unassembled WGS sequence"/>
</dbReference>
<dbReference type="EMBL" id="JAAGVY010000020">
    <property type="protein sequence ID" value="NEN24134.1"/>
    <property type="molecule type" value="Genomic_DNA"/>
</dbReference>
<name>A0A7K3WRM6_9FLAO</name>
<dbReference type="InterPro" id="IPR019861">
    <property type="entry name" value="PorP/SprF_Bacteroidetes"/>
</dbReference>
<dbReference type="AlphaFoldDB" id="A0A7K3WRM6"/>
<evidence type="ECO:0000313" key="1">
    <source>
        <dbReference type="EMBL" id="NEN24134.1"/>
    </source>
</evidence>
<dbReference type="RefSeq" id="WP_163285528.1">
    <property type="nucleotide sequence ID" value="NZ_JAAGVY010000020.1"/>
</dbReference>